<comment type="similarity">
    <text evidence="3 11">Belongs to the long-chain O-acyltransferase family.</text>
</comment>
<feature type="domain" description="O-acyltransferase WSD1 C-terminal" evidence="14">
    <location>
        <begin position="326"/>
        <end position="475"/>
    </location>
</feature>
<dbReference type="EMBL" id="BOOO01000034">
    <property type="protein sequence ID" value="GII32224.1"/>
    <property type="molecule type" value="Genomic_DNA"/>
</dbReference>
<proteinExistence type="inferred from homology"/>
<dbReference type="GO" id="GO:0019432">
    <property type="term" value="P:triglyceride biosynthetic process"/>
    <property type="evidence" value="ECO:0007669"/>
    <property type="project" value="UniProtKB-UniPathway"/>
</dbReference>
<evidence type="ECO:0000256" key="3">
    <source>
        <dbReference type="ARBA" id="ARBA00009587"/>
    </source>
</evidence>
<evidence type="ECO:0000313" key="16">
    <source>
        <dbReference type="Proteomes" id="UP000650628"/>
    </source>
</evidence>
<feature type="domain" description="O-acyltransferase WSD1-like N-terminal" evidence="13">
    <location>
        <begin position="4"/>
        <end position="285"/>
    </location>
</feature>
<dbReference type="PANTHER" id="PTHR31650:SF1">
    <property type="entry name" value="WAX ESTER SYNTHASE_DIACYLGLYCEROL ACYLTRANSFERASE 4-RELATED"/>
    <property type="match status" value="1"/>
</dbReference>
<organism evidence="15 16">
    <name type="scientific">Planotetraspora mira</name>
    <dbReference type="NCBI Taxonomy" id="58121"/>
    <lineage>
        <taxon>Bacteria</taxon>
        <taxon>Bacillati</taxon>
        <taxon>Actinomycetota</taxon>
        <taxon>Actinomycetes</taxon>
        <taxon>Streptosporangiales</taxon>
        <taxon>Streptosporangiaceae</taxon>
        <taxon>Planotetraspora</taxon>
    </lineage>
</organism>
<dbReference type="InterPro" id="IPR045034">
    <property type="entry name" value="O-acyltransferase_WSD1-like"/>
</dbReference>
<keyword evidence="7 11" id="KW-0319">Glycerol metabolism</keyword>
<dbReference type="NCBIfam" id="TIGR02946">
    <property type="entry name" value="acyl_WS_DGAT"/>
    <property type="match status" value="1"/>
</dbReference>
<comment type="caution">
    <text evidence="15">The sequence shown here is derived from an EMBL/GenBank/DDBJ whole genome shotgun (WGS) entry which is preliminary data.</text>
</comment>
<evidence type="ECO:0000259" key="13">
    <source>
        <dbReference type="Pfam" id="PF03007"/>
    </source>
</evidence>
<dbReference type="InterPro" id="IPR014292">
    <property type="entry name" value="Acyl_transf_WS/DGAT"/>
</dbReference>
<evidence type="ECO:0000256" key="1">
    <source>
        <dbReference type="ARBA" id="ARBA00004771"/>
    </source>
</evidence>
<dbReference type="Gene3D" id="3.30.559.10">
    <property type="entry name" value="Chloramphenicol acetyltransferase-like domain"/>
    <property type="match status" value="1"/>
</dbReference>
<dbReference type="GO" id="GO:0051701">
    <property type="term" value="P:biological process involved in interaction with host"/>
    <property type="evidence" value="ECO:0007669"/>
    <property type="project" value="TreeGrafter"/>
</dbReference>
<gene>
    <name evidence="15" type="ORF">Pmi06nite_56660</name>
</gene>
<keyword evidence="5 11" id="KW-0444">Lipid biosynthesis</keyword>
<evidence type="ECO:0000256" key="12">
    <source>
        <dbReference type="SAM" id="MobiDB-lite"/>
    </source>
</evidence>
<evidence type="ECO:0000259" key="14">
    <source>
        <dbReference type="Pfam" id="PF06974"/>
    </source>
</evidence>
<comment type="catalytic activity">
    <reaction evidence="10 11">
        <text>an acyl-CoA + a 1,2-diacyl-sn-glycerol = a triacyl-sn-glycerol + CoA</text>
        <dbReference type="Rhea" id="RHEA:10868"/>
        <dbReference type="ChEBI" id="CHEBI:17815"/>
        <dbReference type="ChEBI" id="CHEBI:57287"/>
        <dbReference type="ChEBI" id="CHEBI:58342"/>
        <dbReference type="ChEBI" id="CHEBI:64615"/>
        <dbReference type="EC" id="2.3.1.20"/>
    </reaction>
</comment>
<protein>
    <recommendedName>
        <fullName evidence="4 11">Diacylglycerol O-acyltransferase</fullName>
        <ecNumber evidence="4 11">2.3.1.20</ecNumber>
    </recommendedName>
</protein>
<dbReference type="AlphaFoldDB" id="A0A8J3X9S5"/>
<evidence type="ECO:0000313" key="15">
    <source>
        <dbReference type="EMBL" id="GII32224.1"/>
    </source>
</evidence>
<evidence type="ECO:0000256" key="2">
    <source>
        <dbReference type="ARBA" id="ARBA00005189"/>
    </source>
</evidence>
<feature type="region of interest" description="Disordered" evidence="12">
    <location>
        <begin position="485"/>
        <end position="523"/>
    </location>
</feature>
<dbReference type="GO" id="GO:0001666">
    <property type="term" value="P:response to hypoxia"/>
    <property type="evidence" value="ECO:0007669"/>
    <property type="project" value="TreeGrafter"/>
</dbReference>
<evidence type="ECO:0000256" key="8">
    <source>
        <dbReference type="ARBA" id="ARBA00023098"/>
    </source>
</evidence>
<dbReference type="GO" id="GO:0006071">
    <property type="term" value="P:glycerol metabolic process"/>
    <property type="evidence" value="ECO:0007669"/>
    <property type="project" value="UniProtKB-KW"/>
</dbReference>
<dbReference type="GO" id="GO:0071731">
    <property type="term" value="P:response to nitric oxide"/>
    <property type="evidence" value="ECO:0007669"/>
    <property type="project" value="TreeGrafter"/>
</dbReference>
<keyword evidence="6 11" id="KW-0808">Transferase</keyword>
<evidence type="ECO:0000256" key="9">
    <source>
        <dbReference type="ARBA" id="ARBA00023315"/>
    </source>
</evidence>
<dbReference type="RefSeq" id="WP_203956135.1">
    <property type="nucleotide sequence ID" value="NZ_BOOO01000034.1"/>
</dbReference>
<dbReference type="PANTHER" id="PTHR31650">
    <property type="entry name" value="O-ACYLTRANSFERASE (WSD1-LIKE) FAMILY PROTEIN"/>
    <property type="match status" value="1"/>
</dbReference>
<evidence type="ECO:0000256" key="6">
    <source>
        <dbReference type="ARBA" id="ARBA00022679"/>
    </source>
</evidence>
<dbReference type="UniPathway" id="UPA00282"/>
<dbReference type="GO" id="GO:0004144">
    <property type="term" value="F:diacylglycerol O-acyltransferase activity"/>
    <property type="evidence" value="ECO:0007669"/>
    <property type="project" value="UniProtKB-EC"/>
</dbReference>
<comment type="pathway">
    <text evidence="2">Lipid metabolism.</text>
</comment>
<accession>A0A8J3X9S5</accession>
<dbReference type="SUPFAM" id="SSF52777">
    <property type="entry name" value="CoA-dependent acyltransferases"/>
    <property type="match status" value="1"/>
</dbReference>
<dbReference type="Proteomes" id="UP000650628">
    <property type="component" value="Unassembled WGS sequence"/>
</dbReference>
<evidence type="ECO:0000256" key="7">
    <source>
        <dbReference type="ARBA" id="ARBA00022798"/>
    </source>
</evidence>
<comment type="pathway">
    <text evidence="1 11">Glycerolipid metabolism; triacylglycerol biosynthesis.</text>
</comment>
<keyword evidence="8 11" id="KW-0443">Lipid metabolism</keyword>
<evidence type="ECO:0000256" key="11">
    <source>
        <dbReference type="RuleBase" id="RU361241"/>
    </source>
</evidence>
<dbReference type="InterPro" id="IPR009721">
    <property type="entry name" value="O-acyltransferase_WSD1_C"/>
</dbReference>
<dbReference type="EC" id="2.3.1.20" evidence="4 11"/>
<reference evidence="15 16" key="1">
    <citation type="submission" date="2021-01" db="EMBL/GenBank/DDBJ databases">
        <title>Whole genome shotgun sequence of Planotetraspora mira NBRC 15435.</title>
        <authorList>
            <person name="Komaki H."/>
            <person name="Tamura T."/>
        </authorList>
    </citation>
    <scope>NUCLEOTIDE SEQUENCE [LARGE SCALE GENOMIC DNA]</scope>
    <source>
        <strain evidence="15 16">NBRC 15435</strain>
    </source>
</reference>
<evidence type="ECO:0000256" key="5">
    <source>
        <dbReference type="ARBA" id="ARBA00022516"/>
    </source>
</evidence>
<dbReference type="InterPro" id="IPR004255">
    <property type="entry name" value="O-acyltransferase_WSD1_N"/>
</dbReference>
<name>A0A8J3X9S5_9ACTN</name>
<evidence type="ECO:0000256" key="10">
    <source>
        <dbReference type="ARBA" id="ARBA00048109"/>
    </source>
</evidence>
<dbReference type="Pfam" id="PF06974">
    <property type="entry name" value="WS_DGAT_C"/>
    <property type="match status" value="1"/>
</dbReference>
<keyword evidence="16" id="KW-1185">Reference proteome</keyword>
<keyword evidence="9 11" id="KW-0012">Acyltransferase</keyword>
<dbReference type="Pfam" id="PF03007">
    <property type="entry name" value="WS_DGAT_cat"/>
    <property type="match status" value="1"/>
</dbReference>
<dbReference type="GO" id="GO:0005886">
    <property type="term" value="C:plasma membrane"/>
    <property type="evidence" value="ECO:0007669"/>
    <property type="project" value="TreeGrafter"/>
</dbReference>
<evidence type="ECO:0000256" key="4">
    <source>
        <dbReference type="ARBA" id="ARBA00013244"/>
    </source>
</evidence>
<sequence>MRQLTALDAQFLSVESSTTAAHVAGMAILDPSSAPSGTVTRQCLIGLLRERIHLAPPLRKRLAGLPFGLDRPYWIDDPDFDLDDHVHESTLPAPGDDRQLAAHVAEIHARRLDRGRPLWELHLIHGLSGGRVAVYTKVHHCAIDGVSGSEILVSLLDPSPEPRLVEAPPEVTPAAEPGLLPMLAGAFARSITQPVETLRSLVRAAADLDAIPVVAALPGARLMAELTRRIAGDDRPLPELPPLAAPRTPFNGPISAERSFSYGSIPMSEVKTVARSFGMSANDVVMTLCSSAMRRWLAAHDALPDRPLVAAVPVAVRTARGGETIGNQISAMIAPLATHVACPKERLATVRSTMAAAKRRFALSRRTWLTDVCAMFPAAFSALATPALFRLAGMTGTGVNLIVSNVPGPRAPLYMCGARMLSYHPMSVVTDVTGGISVTCMSYDGRLDFGVVACPTLVPDVWNVMDHLREAMDELLALVGEVGEVGEKEEPGTPETTRTAKPAERTEAAVPGQAPPVREKIPA</sequence>
<dbReference type="InterPro" id="IPR023213">
    <property type="entry name" value="CAT-like_dom_sf"/>
</dbReference>